<reference evidence="2 3" key="1">
    <citation type="journal article" date="2016" name="Nat. Commun.">
        <title>Thousands of microbial genomes shed light on interconnected biogeochemical processes in an aquifer system.</title>
        <authorList>
            <person name="Anantharaman K."/>
            <person name="Brown C.T."/>
            <person name="Hug L.A."/>
            <person name="Sharon I."/>
            <person name="Castelle C.J."/>
            <person name="Probst A.J."/>
            <person name="Thomas B.C."/>
            <person name="Singh A."/>
            <person name="Wilkins M.J."/>
            <person name="Karaoz U."/>
            <person name="Brodie E.L."/>
            <person name="Williams K.H."/>
            <person name="Hubbard S.S."/>
            <person name="Banfield J.F."/>
        </authorList>
    </citation>
    <scope>NUCLEOTIDE SEQUENCE [LARGE SCALE GENOMIC DNA]</scope>
</reference>
<dbReference type="Pfam" id="PF13649">
    <property type="entry name" value="Methyltransf_25"/>
    <property type="match status" value="1"/>
</dbReference>
<dbReference type="PANTHER" id="PTHR43591">
    <property type="entry name" value="METHYLTRANSFERASE"/>
    <property type="match status" value="1"/>
</dbReference>
<dbReference type="InterPro" id="IPR041698">
    <property type="entry name" value="Methyltransf_25"/>
</dbReference>
<accession>A0A1F5GHW8</accession>
<protein>
    <recommendedName>
        <fullName evidence="1">Methyltransferase domain-containing protein</fullName>
    </recommendedName>
</protein>
<dbReference type="InterPro" id="IPR029063">
    <property type="entry name" value="SAM-dependent_MTases_sf"/>
</dbReference>
<proteinExistence type="predicted"/>
<evidence type="ECO:0000313" key="3">
    <source>
        <dbReference type="Proteomes" id="UP000177124"/>
    </source>
</evidence>
<dbReference type="SUPFAM" id="SSF53335">
    <property type="entry name" value="S-adenosyl-L-methionine-dependent methyltransferases"/>
    <property type="match status" value="1"/>
</dbReference>
<dbReference type="AlphaFoldDB" id="A0A1F5GHW8"/>
<organism evidence="2 3">
    <name type="scientific">Candidatus Curtissbacteria bacterium RIFCSPHIGHO2_02_FULL_42_15</name>
    <dbReference type="NCBI Taxonomy" id="1797716"/>
    <lineage>
        <taxon>Bacteria</taxon>
        <taxon>Candidatus Curtissiibacteriota</taxon>
    </lineage>
</organism>
<dbReference type="Gene3D" id="3.40.50.150">
    <property type="entry name" value="Vaccinia Virus protein VP39"/>
    <property type="match status" value="1"/>
</dbReference>
<dbReference type="PANTHER" id="PTHR43591:SF24">
    <property type="entry name" value="2-METHOXY-6-POLYPRENYL-1,4-BENZOQUINOL METHYLASE, MITOCHONDRIAL"/>
    <property type="match status" value="1"/>
</dbReference>
<evidence type="ECO:0000313" key="2">
    <source>
        <dbReference type="EMBL" id="OGD91445.1"/>
    </source>
</evidence>
<sequence>MNRKDHIKPLTVGFLTPFYDSVFKIFAFEKFYKKIASQIPPDKAIHILDIGTGTANLAIAIKKRSPKAKILGIDPDEKILKIAKEKIKKEKLDIKLIKAFAQKLPFKKQSFDYVVSSFAVHHIPPNLKDQAFLEMYRVLRSGGTILIIDIGEPKNLLAKITGTVFSLIESVGPNLRGFIPKALKEVGFYNVKEVESKFGLISFYRARK</sequence>
<name>A0A1F5GHW8_9BACT</name>
<comment type="caution">
    <text evidence="2">The sequence shown here is derived from an EMBL/GenBank/DDBJ whole genome shotgun (WGS) entry which is preliminary data.</text>
</comment>
<dbReference type="Proteomes" id="UP000177124">
    <property type="component" value="Unassembled WGS sequence"/>
</dbReference>
<feature type="domain" description="Methyltransferase" evidence="1">
    <location>
        <begin position="47"/>
        <end position="143"/>
    </location>
</feature>
<dbReference type="STRING" id="1797716.A3D07_01950"/>
<evidence type="ECO:0000259" key="1">
    <source>
        <dbReference type="Pfam" id="PF13649"/>
    </source>
</evidence>
<dbReference type="GO" id="GO:0008168">
    <property type="term" value="F:methyltransferase activity"/>
    <property type="evidence" value="ECO:0007669"/>
    <property type="project" value="TreeGrafter"/>
</dbReference>
<gene>
    <name evidence="2" type="ORF">A3D07_01950</name>
</gene>
<dbReference type="EMBL" id="MFBF01000016">
    <property type="protein sequence ID" value="OGD91445.1"/>
    <property type="molecule type" value="Genomic_DNA"/>
</dbReference>
<dbReference type="CDD" id="cd02440">
    <property type="entry name" value="AdoMet_MTases"/>
    <property type="match status" value="1"/>
</dbReference>